<keyword evidence="3" id="KW-0678">Repressor</keyword>
<dbReference type="Pfam" id="PF02146">
    <property type="entry name" value="SIR2"/>
    <property type="match status" value="1"/>
</dbReference>
<evidence type="ECO:0000313" key="12">
    <source>
        <dbReference type="EMBL" id="CAI1767760.1"/>
    </source>
</evidence>
<evidence type="ECO:0000256" key="4">
    <source>
        <dbReference type="ARBA" id="ARBA00022679"/>
    </source>
</evidence>
<dbReference type="SUPFAM" id="SSF52467">
    <property type="entry name" value="DHS-like NAD/FAD-binding domain"/>
    <property type="match status" value="1"/>
</dbReference>
<dbReference type="Proteomes" id="UP001152964">
    <property type="component" value="Chromosome 16"/>
</dbReference>
<evidence type="ECO:0000256" key="8">
    <source>
        <dbReference type="PIRNR" id="PIRNR037938"/>
    </source>
</evidence>
<evidence type="ECO:0000256" key="2">
    <source>
        <dbReference type="ARBA" id="ARBA00006924"/>
    </source>
</evidence>
<dbReference type="CDD" id="cd01408">
    <property type="entry name" value="SIRT1"/>
    <property type="match status" value="1"/>
</dbReference>
<dbReference type="InterPro" id="IPR029035">
    <property type="entry name" value="DHS-like_NAD/FAD-binding_dom"/>
</dbReference>
<gene>
    <name evidence="12" type="primary">U6500P02660</name>
    <name evidence="12" type="ORF">SEUBUCD650_0P02660</name>
</gene>
<accession>A0ABN8VP79</accession>
<feature type="binding site" evidence="9">
    <location>
        <position position="207"/>
    </location>
    <ligand>
        <name>Zn(2+)</name>
        <dbReference type="ChEBI" id="CHEBI:29105"/>
    </ligand>
</feature>
<keyword evidence="6 8" id="KW-0862">Zinc</keyword>
<dbReference type="InterPro" id="IPR026591">
    <property type="entry name" value="Sirtuin_cat_small_dom_sf"/>
</dbReference>
<feature type="binding site" evidence="9">
    <location>
        <position position="180"/>
    </location>
    <ligand>
        <name>Zn(2+)</name>
        <dbReference type="ChEBI" id="CHEBI:29105"/>
    </ligand>
</feature>
<evidence type="ECO:0000256" key="9">
    <source>
        <dbReference type="PROSITE-ProRule" id="PRU00236"/>
    </source>
</evidence>
<protein>
    <recommendedName>
        <fullName evidence="8">NAD-dependent protein deacetylase</fullName>
        <ecNumber evidence="8">2.3.1.286</ecNumber>
    </recommendedName>
</protein>
<dbReference type="PROSITE" id="PS50305">
    <property type="entry name" value="SIRTUIN"/>
    <property type="match status" value="1"/>
</dbReference>
<dbReference type="Gene3D" id="3.30.1600.10">
    <property type="entry name" value="SIR2/SIRT2 'Small Domain"/>
    <property type="match status" value="1"/>
</dbReference>
<name>A0ABN8VP79_SACEU</name>
<dbReference type="InterPro" id="IPR050134">
    <property type="entry name" value="NAD-dep_sirtuin_deacylases"/>
</dbReference>
<dbReference type="InterPro" id="IPR026590">
    <property type="entry name" value="Ssirtuin_cat_dom"/>
</dbReference>
<feature type="compositionally biased region" description="Basic and acidic residues" evidence="10">
    <location>
        <begin position="358"/>
        <end position="369"/>
    </location>
</feature>
<organism evidence="12 13">
    <name type="scientific">Saccharomyces eubayanus</name>
    <name type="common">Yeast</name>
    <dbReference type="NCBI Taxonomy" id="1080349"/>
    <lineage>
        <taxon>Eukaryota</taxon>
        <taxon>Fungi</taxon>
        <taxon>Dikarya</taxon>
        <taxon>Ascomycota</taxon>
        <taxon>Saccharomycotina</taxon>
        <taxon>Saccharomycetes</taxon>
        <taxon>Saccharomycetales</taxon>
        <taxon>Saccharomycetaceae</taxon>
        <taxon>Saccharomyces</taxon>
    </lineage>
</organism>
<keyword evidence="13" id="KW-1185">Reference proteome</keyword>
<evidence type="ECO:0000313" key="13">
    <source>
        <dbReference type="Proteomes" id="UP001152964"/>
    </source>
</evidence>
<feature type="active site" description="Proton acceptor" evidence="9">
    <location>
        <position position="172"/>
    </location>
</feature>
<dbReference type="PANTHER" id="PTHR11085:SF6">
    <property type="entry name" value="NAD-DEPENDENT PROTEIN DEACETYLASE SIRTUIN-2"/>
    <property type="match status" value="1"/>
</dbReference>
<evidence type="ECO:0000259" key="11">
    <source>
        <dbReference type="PROSITE" id="PS50305"/>
    </source>
</evidence>
<dbReference type="InterPro" id="IPR017328">
    <property type="entry name" value="Sirtuin_class_I"/>
</dbReference>
<evidence type="ECO:0000256" key="10">
    <source>
        <dbReference type="SAM" id="MobiDB-lite"/>
    </source>
</evidence>
<dbReference type="EMBL" id="OX291506">
    <property type="protein sequence ID" value="CAI1767760.1"/>
    <property type="molecule type" value="Genomic_DNA"/>
</dbReference>
<feature type="region of interest" description="Disordered" evidence="10">
    <location>
        <begin position="358"/>
        <end position="397"/>
    </location>
</feature>
<dbReference type="EC" id="2.3.1.286" evidence="8"/>
<dbReference type="Gene3D" id="3.40.50.1220">
    <property type="entry name" value="TPP-binding domain"/>
    <property type="match status" value="1"/>
</dbReference>
<sequence>MVKTTFFACLPPISRCHFLSTLHYTTLLLSAAMSVPTAAVASATTDMSVKKIAAHLKSHPGAEVIFMVGAGISTSCGIPDFRSPGTGLYHNLARLRLPYPEAVFDVDFFQSNPLPFYTLAKELYPGNFEPSKFHHFLKLFQDRNLLRRIYTQNIDTLERQAGIRDDLVIEAHGSFAHCHCIECGKIFPQHVFKSKLSEDPIKDFVKCDACDELIKPAIVFFGEDLPDSFSETWSKDSKWLREKTRTSNKSNQDQEPLVIVVGTSLAVYPFASLPEEIPRKVKRVLCNLETVGDFKTNKRPTDLVVNLYSDAFAEQLVEELGWQDDFNKILRAQTVITDNLKEQLLDIVQDLEDLSLTKTEDEHSRDKDTQPQTKVHNQEEDAEEEDKSSTKNSSDNK</sequence>
<comment type="catalytic activity">
    <reaction evidence="8">
        <text>N(6)-acetyl-L-lysyl-[protein] + NAD(+) + H2O = 2''-O-acetyl-ADP-D-ribose + nicotinamide + L-lysyl-[protein]</text>
        <dbReference type="Rhea" id="RHEA:43636"/>
        <dbReference type="Rhea" id="RHEA-COMP:9752"/>
        <dbReference type="Rhea" id="RHEA-COMP:10731"/>
        <dbReference type="ChEBI" id="CHEBI:15377"/>
        <dbReference type="ChEBI" id="CHEBI:17154"/>
        <dbReference type="ChEBI" id="CHEBI:29969"/>
        <dbReference type="ChEBI" id="CHEBI:57540"/>
        <dbReference type="ChEBI" id="CHEBI:61930"/>
        <dbReference type="ChEBI" id="CHEBI:83767"/>
        <dbReference type="EC" id="2.3.1.286"/>
    </reaction>
</comment>
<comment type="similarity">
    <text evidence="2 8">Belongs to the sirtuin family. Class I subfamily.</text>
</comment>
<keyword evidence="5 8" id="KW-0479">Metal-binding</keyword>
<dbReference type="PANTHER" id="PTHR11085">
    <property type="entry name" value="NAD-DEPENDENT PROTEIN DEACYLASE SIRTUIN-5, MITOCHONDRIAL-RELATED"/>
    <property type="match status" value="1"/>
</dbReference>
<dbReference type="PIRSF" id="PIRSF037938">
    <property type="entry name" value="SIR2_euk"/>
    <property type="match status" value="1"/>
</dbReference>
<evidence type="ECO:0000256" key="6">
    <source>
        <dbReference type="ARBA" id="ARBA00022833"/>
    </source>
</evidence>
<keyword evidence="4 8" id="KW-0808">Transferase</keyword>
<reference evidence="12" key="1">
    <citation type="submission" date="2022-08" db="EMBL/GenBank/DDBJ databases">
        <authorList>
            <person name="Byrne P K."/>
        </authorList>
    </citation>
    <scope>NUCLEOTIDE SEQUENCE</scope>
    <source>
        <strain evidence="12">UCD650</strain>
    </source>
</reference>
<evidence type="ECO:0000256" key="3">
    <source>
        <dbReference type="ARBA" id="ARBA00022491"/>
    </source>
</evidence>
<evidence type="ECO:0000256" key="7">
    <source>
        <dbReference type="ARBA" id="ARBA00023027"/>
    </source>
</evidence>
<keyword evidence="7 8" id="KW-0520">NAD</keyword>
<proteinExistence type="inferred from homology"/>
<feature type="binding site" evidence="9">
    <location>
        <position position="210"/>
    </location>
    <ligand>
        <name>Zn(2+)</name>
        <dbReference type="ChEBI" id="CHEBI:29105"/>
    </ligand>
</feature>
<comment type="cofactor">
    <cofactor evidence="1 8">
        <name>Zn(2+)</name>
        <dbReference type="ChEBI" id="CHEBI:29105"/>
    </cofactor>
</comment>
<feature type="binding site" evidence="9">
    <location>
        <position position="183"/>
    </location>
    <ligand>
        <name>Zn(2+)</name>
        <dbReference type="ChEBI" id="CHEBI:29105"/>
    </ligand>
</feature>
<evidence type="ECO:0000256" key="1">
    <source>
        <dbReference type="ARBA" id="ARBA00001947"/>
    </source>
</evidence>
<feature type="domain" description="Deacetylase sirtuin-type" evidence="11">
    <location>
        <begin position="42"/>
        <end position="323"/>
    </location>
</feature>
<dbReference type="InterPro" id="IPR003000">
    <property type="entry name" value="Sirtuin"/>
</dbReference>
<evidence type="ECO:0000256" key="5">
    <source>
        <dbReference type="ARBA" id="ARBA00022723"/>
    </source>
</evidence>